<dbReference type="Proteomes" id="UP001255856">
    <property type="component" value="Unassembled WGS sequence"/>
</dbReference>
<dbReference type="GO" id="GO:0004722">
    <property type="term" value="F:protein serine/threonine phosphatase activity"/>
    <property type="evidence" value="ECO:0007669"/>
    <property type="project" value="InterPro"/>
</dbReference>
<dbReference type="SUPFAM" id="SSF81606">
    <property type="entry name" value="PP2C-like"/>
    <property type="match status" value="1"/>
</dbReference>
<dbReference type="PANTHER" id="PTHR47992">
    <property type="entry name" value="PROTEIN PHOSPHATASE"/>
    <property type="match status" value="1"/>
</dbReference>
<dbReference type="Gene3D" id="3.60.40.10">
    <property type="entry name" value="PPM-type phosphatase domain"/>
    <property type="match status" value="1"/>
</dbReference>
<dbReference type="InterPro" id="IPR015655">
    <property type="entry name" value="PP2C"/>
</dbReference>
<evidence type="ECO:0000313" key="3">
    <source>
        <dbReference type="Proteomes" id="UP001255856"/>
    </source>
</evidence>
<accession>A0AAD9IGJ7</accession>
<evidence type="ECO:0000313" key="2">
    <source>
        <dbReference type="EMBL" id="KAK2075762.1"/>
    </source>
</evidence>
<proteinExistence type="predicted"/>
<protein>
    <recommendedName>
        <fullName evidence="1">PPM-type phosphatase domain-containing protein</fullName>
    </recommendedName>
</protein>
<evidence type="ECO:0000259" key="1">
    <source>
        <dbReference type="PROSITE" id="PS51746"/>
    </source>
</evidence>
<name>A0AAD9IGJ7_PROWI</name>
<dbReference type="CDD" id="cd00143">
    <property type="entry name" value="PP2Cc"/>
    <property type="match status" value="1"/>
</dbReference>
<dbReference type="InterPro" id="IPR036457">
    <property type="entry name" value="PPM-type-like_dom_sf"/>
</dbReference>
<feature type="domain" description="PPM-type phosphatase" evidence="1">
    <location>
        <begin position="1"/>
        <end position="168"/>
    </location>
</feature>
<comment type="caution">
    <text evidence="2">The sequence shown here is derived from an EMBL/GenBank/DDBJ whole genome shotgun (WGS) entry which is preliminary data.</text>
</comment>
<gene>
    <name evidence="2" type="ORF">QBZ16_001503</name>
</gene>
<dbReference type="Pfam" id="PF00481">
    <property type="entry name" value="PP2C"/>
    <property type="match status" value="1"/>
</dbReference>
<keyword evidence="3" id="KW-1185">Reference proteome</keyword>
<dbReference type="SMART" id="SM00332">
    <property type="entry name" value="PP2Cc"/>
    <property type="match status" value="1"/>
</dbReference>
<sequence length="174" mass="19242">MFNFCIQNPLPPPVSQLFSLVVGNRLLTAHVGDSRAVMHDGRQVVVLSRDHKPNRTDEKIRIESTGGSVIWAGTWRVGGVLAVSRSFGNRLMKEFIIPHPEIREDVLSEDNQTWIVLGTDGLWDVMSNEEATKMARKCVSPEAAARKLACEAYLRGSQDNISVVVCRLAKDATA</sequence>
<organism evidence="2 3">
    <name type="scientific">Prototheca wickerhamii</name>
    <dbReference type="NCBI Taxonomy" id="3111"/>
    <lineage>
        <taxon>Eukaryota</taxon>
        <taxon>Viridiplantae</taxon>
        <taxon>Chlorophyta</taxon>
        <taxon>core chlorophytes</taxon>
        <taxon>Trebouxiophyceae</taxon>
        <taxon>Chlorellales</taxon>
        <taxon>Chlorellaceae</taxon>
        <taxon>Prototheca</taxon>
    </lineage>
</organism>
<dbReference type="EMBL" id="JASFZW010000013">
    <property type="protein sequence ID" value="KAK2075762.1"/>
    <property type="molecule type" value="Genomic_DNA"/>
</dbReference>
<dbReference type="InterPro" id="IPR001932">
    <property type="entry name" value="PPM-type_phosphatase-like_dom"/>
</dbReference>
<reference evidence="2" key="1">
    <citation type="submission" date="2021-01" db="EMBL/GenBank/DDBJ databases">
        <authorList>
            <person name="Eckstrom K.M.E."/>
        </authorList>
    </citation>
    <scope>NUCLEOTIDE SEQUENCE</scope>
    <source>
        <strain evidence="2">UVCC 0001</strain>
    </source>
</reference>
<dbReference type="PROSITE" id="PS51746">
    <property type="entry name" value="PPM_2"/>
    <property type="match status" value="1"/>
</dbReference>
<dbReference type="AlphaFoldDB" id="A0AAD9IGJ7"/>